<comment type="caution">
    <text evidence="1">The sequence shown here is derived from an EMBL/GenBank/DDBJ whole genome shotgun (WGS) entry which is preliminary data.</text>
</comment>
<sequence length="87" mass="9693">MTKKDVEAESIATLIRASDGKRSPKKRLLLLLLNRSRLSRSGLLQSPKELQEPYADRAIKASDECGRESKTTCRGQSVVLVSFLFSI</sequence>
<dbReference type="Proteomes" id="UP001345963">
    <property type="component" value="Unassembled WGS sequence"/>
</dbReference>
<dbReference type="EMBL" id="JAHUTI010051592">
    <property type="protein sequence ID" value="MED6249216.1"/>
    <property type="molecule type" value="Genomic_DNA"/>
</dbReference>
<protein>
    <submittedName>
        <fullName evidence="1">Uncharacterized protein</fullName>
    </submittedName>
</protein>
<proteinExistence type="predicted"/>
<organism evidence="1 2">
    <name type="scientific">Ataeniobius toweri</name>
    <dbReference type="NCBI Taxonomy" id="208326"/>
    <lineage>
        <taxon>Eukaryota</taxon>
        <taxon>Metazoa</taxon>
        <taxon>Chordata</taxon>
        <taxon>Craniata</taxon>
        <taxon>Vertebrata</taxon>
        <taxon>Euteleostomi</taxon>
        <taxon>Actinopterygii</taxon>
        <taxon>Neopterygii</taxon>
        <taxon>Teleostei</taxon>
        <taxon>Neoteleostei</taxon>
        <taxon>Acanthomorphata</taxon>
        <taxon>Ovalentaria</taxon>
        <taxon>Atherinomorphae</taxon>
        <taxon>Cyprinodontiformes</taxon>
        <taxon>Goodeidae</taxon>
        <taxon>Ataeniobius</taxon>
    </lineage>
</organism>
<evidence type="ECO:0000313" key="2">
    <source>
        <dbReference type="Proteomes" id="UP001345963"/>
    </source>
</evidence>
<evidence type="ECO:0000313" key="1">
    <source>
        <dbReference type="EMBL" id="MED6249216.1"/>
    </source>
</evidence>
<gene>
    <name evidence="1" type="ORF">ATANTOWER_011046</name>
</gene>
<reference evidence="1 2" key="1">
    <citation type="submission" date="2021-07" db="EMBL/GenBank/DDBJ databases">
        <authorList>
            <person name="Palmer J.M."/>
        </authorList>
    </citation>
    <scope>NUCLEOTIDE SEQUENCE [LARGE SCALE GENOMIC DNA]</scope>
    <source>
        <strain evidence="1 2">AT_MEX2019</strain>
        <tissue evidence="1">Muscle</tissue>
    </source>
</reference>
<name>A0ABU7BF10_9TELE</name>
<keyword evidence="2" id="KW-1185">Reference proteome</keyword>
<accession>A0ABU7BF10</accession>